<dbReference type="Proteomes" id="UP001176961">
    <property type="component" value="Unassembled WGS sequence"/>
</dbReference>
<keyword evidence="5 8" id="KW-1133">Transmembrane helix</keyword>
<accession>A0AA36GPM4</accession>
<evidence type="ECO:0000256" key="4">
    <source>
        <dbReference type="ARBA" id="ARBA00022729"/>
    </source>
</evidence>
<dbReference type="Pfam" id="PF01105">
    <property type="entry name" value="EMP24_GP25L"/>
    <property type="match status" value="1"/>
</dbReference>
<feature type="signal peptide" evidence="9">
    <location>
        <begin position="1"/>
        <end position="16"/>
    </location>
</feature>
<evidence type="ECO:0000256" key="7">
    <source>
        <dbReference type="RuleBase" id="RU003827"/>
    </source>
</evidence>
<keyword evidence="4 9" id="KW-0732">Signal</keyword>
<dbReference type="PROSITE" id="PS50866">
    <property type="entry name" value="GOLD"/>
    <property type="match status" value="1"/>
</dbReference>
<protein>
    <recommendedName>
        <fullName evidence="10">GOLD domain-containing protein</fullName>
    </recommendedName>
</protein>
<dbReference type="AlphaFoldDB" id="A0AA36GPM4"/>
<dbReference type="InterPro" id="IPR009038">
    <property type="entry name" value="GOLD_dom"/>
</dbReference>
<feature type="domain" description="GOLD" evidence="10">
    <location>
        <begin position="1"/>
        <end position="162"/>
    </location>
</feature>
<evidence type="ECO:0000256" key="5">
    <source>
        <dbReference type="ARBA" id="ARBA00022989"/>
    </source>
</evidence>
<keyword evidence="12" id="KW-1185">Reference proteome</keyword>
<sequence length="215" mass="24697">MRTFLKLLIFALGAHAITLFTSTSGETFTGRWIVLDASSKLTCFYETLEKDMNIKLDVSPTIEEKTYLTMRLTSPTGKFTDVDAGEGGARLEHNTTEDGDYEICFTSSHYTRIGLHIFFHHPHKYQKALREFLQLHALSANITDSMHTLSERTMNIYDHIRTYNKVSFRDQAMQASNSYYIKAYVIIFCITNVIVGVVQVAIFHRMFSTDKKIRV</sequence>
<evidence type="ECO:0000256" key="8">
    <source>
        <dbReference type="SAM" id="Phobius"/>
    </source>
</evidence>
<dbReference type="GO" id="GO:0016020">
    <property type="term" value="C:membrane"/>
    <property type="evidence" value="ECO:0007669"/>
    <property type="project" value="UniProtKB-SubCell"/>
</dbReference>
<dbReference type="EMBL" id="CATQJL010000112">
    <property type="protein sequence ID" value="CAJ0595883.1"/>
    <property type="molecule type" value="Genomic_DNA"/>
</dbReference>
<keyword evidence="6 8" id="KW-0472">Membrane</keyword>
<comment type="subcellular location">
    <subcellularLocation>
        <location evidence="1 7">Membrane</location>
        <topology evidence="1 7">Single-pass type I membrane protein</topology>
    </subcellularLocation>
</comment>
<comment type="caution">
    <text evidence="11">The sequence shown here is derived from an EMBL/GenBank/DDBJ whole genome shotgun (WGS) entry which is preliminary data.</text>
</comment>
<evidence type="ECO:0000256" key="1">
    <source>
        <dbReference type="ARBA" id="ARBA00004479"/>
    </source>
</evidence>
<comment type="similarity">
    <text evidence="2 7">Belongs to the EMP24/GP25L family.</text>
</comment>
<evidence type="ECO:0000256" key="2">
    <source>
        <dbReference type="ARBA" id="ARBA00007104"/>
    </source>
</evidence>
<dbReference type="PANTHER" id="PTHR22811">
    <property type="entry name" value="TRANSMEMBRANE EMP24 DOMAIN-CONTAINING PROTEIN"/>
    <property type="match status" value="1"/>
</dbReference>
<evidence type="ECO:0000256" key="6">
    <source>
        <dbReference type="ARBA" id="ARBA00023136"/>
    </source>
</evidence>
<feature type="chain" id="PRO_5041417354" description="GOLD domain-containing protein" evidence="9">
    <location>
        <begin position="17"/>
        <end position="215"/>
    </location>
</feature>
<proteinExistence type="inferred from homology"/>
<feature type="transmembrane region" description="Helical" evidence="8">
    <location>
        <begin position="183"/>
        <end position="204"/>
    </location>
</feature>
<reference evidence="11" key="1">
    <citation type="submission" date="2023-07" db="EMBL/GenBank/DDBJ databases">
        <authorList>
            <consortium name="CYATHOMIX"/>
        </authorList>
    </citation>
    <scope>NUCLEOTIDE SEQUENCE</scope>
    <source>
        <strain evidence="11">N/A</strain>
    </source>
</reference>
<keyword evidence="3 7" id="KW-0812">Transmembrane</keyword>
<evidence type="ECO:0000313" key="12">
    <source>
        <dbReference type="Proteomes" id="UP001176961"/>
    </source>
</evidence>
<name>A0AA36GPM4_CYLNA</name>
<dbReference type="InterPro" id="IPR015720">
    <property type="entry name" value="Emp24-like"/>
</dbReference>
<dbReference type="SMART" id="SM01190">
    <property type="entry name" value="EMP24_GP25L"/>
    <property type="match status" value="1"/>
</dbReference>
<evidence type="ECO:0000256" key="9">
    <source>
        <dbReference type="SAM" id="SignalP"/>
    </source>
</evidence>
<organism evidence="11 12">
    <name type="scientific">Cylicocyclus nassatus</name>
    <name type="common">Nematode worm</name>
    <dbReference type="NCBI Taxonomy" id="53992"/>
    <lineage>
        <taxon>Eukaryota</taxon>
        <taxon>Metazoa</taxon>
        <taxon>Ecdysozoa</taxon>
        <taxon>Nematoda</taxon>
        <taxon>Chromadorea</taxon>
        <taxon>Rhabditida</taxon>
        <taxon>Rhabditina</taxon>
        <taxon>Rhabditomorpha</taxon>
        <taxon>Strongyloidea</taxon>
        <taxon>Strongylidae</taxon>
        <taxon>Cylicocyclus</taxon>
    </lineage>
</organism>
<gene>
    <name evidence="11" type="ORF">CYNAS_LOCUS7866</name>
</gene>
<evidence type="ECO:0000256" key="3">
    <source>
        <dbReference type="ARBA" id="ARBA00022692"/>
    </source>
</evidence>
<evidence type="ECO:0000313" key="11">
    <source>
        <dbReference type="EMBL" id="CAJ0595883.1"/>
    </source>
</evidence>
<evidence type="ECO:0000259" key="10">
    <source>
        <dbReference type="PROSITE" id="PS50866"/>
    </source>
</evidence>